<proteinExistence type="predicted"/>
<dbReference type="AlphaFoldDB" id="A0A7S9KYZ2"/>
<dbReference type="RefSeq" id="WP_196098901.1">
    <property type="nucleotide sequence ID" value="NZ_CP064939.1"/>
</dbReference>
<keyword evidence="2" id="KW-1185">Reference proteome</keyword>
<accession>A0A7S9KYZ2</accession>
<organism evidence="1 2">
    <name type="scientific">Pedobacter endophyticus</name>
    <dbReference type="NCBI Taxonomy" id="2789740"/>
    <lineage>
        <taxon>Bacteria</taxon>
        <taxon>Pseudomonadati</taxon>
        <taxon>Bacteroidota</taxon>
        <taxon>Sphingobacteriia</taxon>
        <taxon>Sphingobacteriales</taxon>
        <taxon>Sphingobacteriaceae</taxon>
        <taxon>Pedobacter</taxon>
    </lineage>
</organism>
<reference evidence="1 2" key="1">
    <citation type="submission" date="2020-11" db="EMBL/GenBank/DDBJ databases">
        <title>Pedobacter endophytica, an endophytic bacteria isolated form Carex pumila.</title>
        <authorList>
            <person name="Peng Y."/>
            <person name="Jiang L."/>
            <person name="Lee J."/>
        </authorList>
    </citation>
    <scope>NUCLEOTIDE SEQUENCE [LARGE SCALE GENOMIC DNA]</scope>
    <source>
        <strain evidence="1 2">JBR3-12</strain>
    </source>
</reference>
<gene>
    <name evidence="1" type="ORF">IZT61_20720</name>
</gene>
<dbReference type="KEGG" id="pex:IZT61_20720"/>
<name>A0A7S9KYZ2_9SPHI</name>
<dbReference type="EMBL" id="CP064939">
    <property type="protein sequence ID" value="QPH39434.1"/>
    <property type="molecule type" value="Genomic_DNA"/>
</dbReference>
<dbReference type="Proteomes" id="UP000594759">
    <property type="component" value="Chromosome"/>
</dbReference>
<evidence type="ECO:0000313" key="2">
    <source>
        <dbReference type="Proteomes" id="UP000594759"/>
    </source>
</evidence>
<protein>
    <submittedName>
        <fullName evidence="1">Uncharacterized protein</fullName>
    </submittedName>
</protein>
<sequence>MKDALQDGKCVLTPNNSIYRVYDKPEFLRENILKEAIEQAGAAKANGLRIEWLVTDKTAVEQLTKFFSERNVNIEVKYFKE</sequence>
<evidence type="ECO:0000313" key="1">
    <source>
        <dbReference type="EMBL" id="QPH39434.1"/>
    </source>
</evidence>